<dbReference type="Pfam" id="PF08879">
    <property type="entry name" value="WRC"/>
    <property type="match status" value="2"/>
</dbReference>
<dbReference type="InterPro" id="IPR014977">
    <property type="entry name" value="WRC_dom"/>
</dbReference>
<proteinExistence type="inferred from homology"/>
<comment type="similarity">
    <text evidence="2 5">Belongs to the GRF family.</text>
</comment>
<sequence length="425" mass="46638">MQTLQLKGEVVVKRESSPLSDLELGISSYYGGVKSKIKEEADQIVFTAEQIQELYIQAAIFRYLLSGLPVPIHLVLPIWSSVASSLGPDSTGIYRHFPTLATVFAFGDDFDCRSLMDPQPGRCRRTDGKKWRCYKEVVPLQKYCERHMHRGSHRSRKRVETAEKASAISSYNYAPPLTSAKAASPVPRTAVAVSTSLDLTVPCSDPIQSAPRTFKDGSSFTCNIIRKSKGKKMVGENCGTNAGSLVRVLADKNNTKYQSDYGSGKGVNDSDHIINSKMMDGSNNNSFSDASMATGFGSSPKSVLQLDKATVCTRLKLECRMPEETEPSRCKRSDGRKWRCKRHVMPNKKYCEIHLSRGSKRFMSQSRASGAPVHIPHGFPSNCTTPSAAENKINLNTDLSISITASPQKTSNSDSSSSEATDITV</sequence>
<dbReference type="GO" id="GO:0006351">
    <property type="term" value="P:DNA-templated transcription"/>
    <property type="evidence" value="ECO:0007669"/>
    <property type="project" value="UniProtKB-UniRule"/>
</dbReference>
<keyword evidence="5" id="KW-0805">Transcription regulation</keyword>
<dbReference type="PROSITE" id="PS51667">
    <property type="entry name" value="WRC"/>
    <property type="match status" value="2"/>
</dbReference>
<feature type="domain" description="WRC" evidence="8">
    <location>
        <begin position="324"/>
        <end position="368"/>
    </location>
</feature>
<evidence type="ECO:0000259" key="8">
    <source>
        <dbReference type="PROSITE" id="PS51667"/>
    </source>
</evidence>
<evidence type="ECO:0000259" key="7">
    <source>
        <dbReference type="PROSITE" id="PS51666"/>
    </source>
</evidence>
<evidence type="ECO:0000256" key="2">
    <source>
        <dbReference type="ARBA" id="ARBA00008122"/>
    </source>
</evidence>
<comment type="caution">
    <text evidence="4">Lacks conserved residue(s) required for the propagation of feature annotation.</text>
</comment>
<dbReference type="InterPro" id="IPR031137">
    <property type="entry name" value="GRF"/>
</dbReference>
<evidence type="ECO:0000256" key="5">
    <source>
        <dbReference type="RuleBase" id="RU367127"/>
    </source>
</evidence>
<dbReference type="SMART" id="SM00951">
    <property type="entry name" value="QLQ"/>
    <property type="match status" value="1"/>
</dbReference>
<keyword evidence="5" id="KW-0010">Activator</keyword>
<dbReference type="PROSITE" id="PS51666">
    <property type="entry name" value="QLQ"/>
    <property type="match status" value="1"/>
</dbReference>
<dbReference type="GO" id="GO:0005634">
    <property type="term" value="C:nucleus"/>
    <property type="evidence" value="ECO:0007669"/>
    <property type="project" value="UniProtKB-SubCell"/>
</dbReference>
<dbReference type="GO" id="GO:0005524">
    <property type="term" value="F:ATP binding"/>
    <property type="evidence" value="ECO:0007669"/>
    <property type="project" value="UniProtKB-UniRule"/>
</dbReference>
<keyword evidence="5" id="KW-0804">Transcription</keyword>
<feature type="domain" description="QLQ" evidence="7">
    <location>
        <begin position="45"/>
        <end position="80"/>
    </location>
</feature>
<protein>
    <recommendedName>
        <fullName evidence="5">Growth-regulating factor</fullName>
    </recommendedName>
</protein>
<keyword evidence="10" id="KW-1185">Reference proteome</keyword>
<dbReference type="InterPro" id="IPR014978">
    <property type="entry name" value="Gln-Leu-Gln_QLQ"/>
</dbReference>
<evidence type="ECO:0000256" key="4">
    <source>
        <dbReference type="PROSITE-ProRule" id="PRU01002"/>
    </source>
</evidence>
<evidence type="ECO:0000313" key="9">
    <source>
        <dbReference type="EMBL" id="CAI9101596.1"/>
    </source>
</evidence>
<comment type="function">
    <text evidence="5">Transcription activator.</text>
</comment>
<comment type="subcellular location">
    <subcellularLocation>
        <location evidence="1 5">Nucleus</location>
    </subcellularLocation>
</comment>
<evidence type="ECO:0000313" key="10">
    <source>
        <dbReference type="Proteomes" id="UP001161247"/>
    </source>
</evidence>
<name>A0AAV1D1Y3_OLDCO</name>
<evidence type="ECO:0000256" key="1">
    <source>
        <dbReference type="ARBA" id="ARBA00004123"/>
    </source>
</evidence>
<dbReference type="PANTHER" id="PTHR31602">
    <property type="entry name" value="GROWTH-REGULATING FACTOR 5"/>
    <property type="match status" value="1"/>
</dbReference>
<dbReference type="PANTHER" id="PTHR31602:SF81">
    <property type="entry name" value="GROWTH-REGULATING FACTOR 9"/>
    <property type="match status" value="1"/>
</dbReference>
<evidence type="ECO:0000256" key="3">
    <source>
        <dbReference type="ARBA" id="ARBA00023242"/>
    </source>
</evidence>
<dbReference type="GO" id="GO:0099402">
    <property type="term" value="P:plant organ development"/>
    <property type="evidence" value="ECO:0007669"/>
    <property type="project" value="UniProtKB-ARBA"/>
</dbReference>
<organism evidence="9 10">
    <name type="scientific">Oldenlandia corymbosa var. corymbosa</name>
    <dbReference type="NCBI Taxonomy" id="529605"/>
    <lineage>
        <taxon>Eukaryota</taxon>
        <taxon>Viridiplantae</taxon>
        <taxon>Streptophyta</taxon>
        <taxon>Embryophyta</taxon>
        <taxon>Tracheophyta</taxon>
        <taxon>Spermatophyta</taxon>
        <taxon>Magnoliopsida</taxon>
        <taxon>eudicotyledons</taxon>
        <taxon>Gunneridae</taxon>
        <taxon>Pentapetalae</taxon>
        <taxon>asterids</taxon>
        <taxon>lamiids</taxon>
        <taxon>Gentianales</taxon>
        <taxon>Rubiaceae</taxon>
        <taxon>Rubioideae</taxon>
        <taxon>Spermacoceae</taxon>
        <taxon>Hedyotis-Oldenlandia complex</taxon>
        <taxon>Oldenlandia</taxon>
    </lineage>
</organism>
<reference evidence="9" key="1">
    <citation type="submission" date="2023-03" db="EMBL/GenBank/DDBJ databases">
        <authorList>
            <person name="Julca I."/>
        </authorList>
    </citation>
    <scope>NUCLEOTIDE SEQUENCE</scope>
</reference>
<dbReference type="EMBL" id="OX459121">
    <property type="protein sequence ID" value="CAI9101596.1"/>
    <property type="molecule type" value="Genomic_DNA"/>
</dbReference>
<keyword evidence="3 5" id="KW-0539">Nucleus</keyword>
<gene>
    <name evidence="9" type="ORF">OLC1_LOCUS11151</name>
</gene>
<feature type="region of interest" description="Disordered" evidence="6">
    <location>
        <begin position="403"/>
        <end position="425"/>
    </location>
</feature>
<dbReference type="Pfam" id="PF08880">
    <property type="entry name" value="QLQ"/>
    <property type="match status" value="1"/>
</dbReference>
<dbReference type="GO" id="GO:0006355">
    <property type="term" value="P:regulation of DNA-templated transcription"/>
    <property type="evidence" value="ECO:0007669"/>
    <property type="project" value="InterPro"/>
</dbReference>
<evidence type="ECO:0000256" key="6">
    <source>
        <dbReference type="SAM" id="MobiDB-lite"/>
    </source>
</evidence>
<accession>A0AAV1D1Y3</accession>
<dbReference type="Proteomes" id="UP001161247">
    <property type="component" value="Chromosome 4"/>
</dbReference>
<feature type="domain" description="WRC" evidence="8">
    <location>
        <begin position="117"/>
        <end position="161"/>
    </location>
</feature>
<comment type="domain">
    <text evidence="5">The QLQ domain and WRC domain may be involved in protein-protein interaction and DNA-binding, respectively.</text>
</comment>
<dbReference type="AlphaFoldDB" id="A0AAV1D1Y3"/>